<dbReference type="Gene3D" id="3.60.40.10">
    <property type="entry name" value="PPM-type phosphatase domain"/>
    <property type="match status" value="1"/>
</dbReference>
<comment type="caution">
    <text evidence="11">The sequence shown here is derived from an EMBL/GenBank/DDBJ whole genome shotgun (WGS) entry which is preliminary data.</text>
</comment>
<evidence type="ECO:0000256" key="4">
    <source>
        <dbReference type="ARBA" id="ARBA00022723"/>
    </source>
</evidence>
<gene>
    <name evidence="11" type="ORF">STAS_12350</name>
</gene>
<organism evidence="11 12">
    <name type="scientific">Striga asiatica</name>
    <name type="common">Asiatic witchweed</name>
    <name type="synonym">Buchnera asiatica</name>
    <dbReference type="NCBI Taxonomy" id="4170"/>
    <lineage>
        <taxon>Eukaryota</taxon>
        <taxon>Viridiplantae</taxon>
        <taxon>Streptophyta</taxon>
        <taxon>Embryophyta</taxon>
        <taxon>Tracheophyta</taxon>
        <taxon>Spermatophyta</taxon>
        <taxon>Magnoliopsida</taxon>
        <taxon>eudicotyledons</taxon>
        <taxon>Gunneridae</taxon>
        <taxon>Pentapetalae</taxon>
        <taxon>asterids</taxon>
        <taxon>lamiids</taxon>
        <taxon>Lamiales</taxon>
        <taxon>Orobanchaceae</taxon>
        <taxon>Buchnereae</taxon>
        <taxon>Striga</taxon>
    </lineage>
</organism>
<dbReference type="Proteomes" id="UP000325081">
    <property type="component" value="Unassembled WGS sequence"/>
</dbReference>
<evidence type="ECO:0000256" key="9">
    <source>
        <dbReference type="RuleBase" id="RU003465"/>
    </source>
</evidence>
<dbReference type="FunFam" id="3.60.40.10:FF:000041">
    <property type="entry name" value="Protein phosphatase 2C 51"/>
    <property type="match status" value="1"/>
</dbReference>
<dbReference type="CDD" id="cd00143">
    <property type="entry name" value="PP2Cc"/>
    <property type="match status" value="1"/>
</dbReference>
<dbReference type="EMBL" id="BKCP01005072">
    <property type="protein sequence ID" value="GER36032.1"/>
    <property type="molecule type" value="Genomic_DNA"/>
</dbReference>
<comment type="cofactor">
    <cofactor evidence="2">
        <name>Mg(2+)</name>
        <dbReference type="ChEBI" id="CHEBI:18420"/>
    </cofactor>
</comment>
<evidence type="ECO:0000256" key="3">
    <source>
        <dbReference type="ARBA" id="ARBA00013081"/>
    </source>
</evidence>
<keyword evidence="8" id="KW-0464">Manganese</keyword>
<dbReference type="PROSITE" id="PS51746">
    <property type="entry name" value="PPM_2"/>
    <property type="match status" value="1"/>
</dbReference>
<dbReference type="OrthoDB" id="10264738at2759"/>
<dbReference type="PANTHER" id="PTHR47992">
    <property type="entry name" value="PROTEIN PHOSPHATASE"/>
    <property type="match status" value="1"/>
</dbReference>
<proteinExistence type="inferred from homology"/>
<dbReference type="InterPro" id="IPR036457">
    <property type="entry name" value="PPM-type-like_dom_sf"/>
</dbReference>
<comment type="similarity">
    <text evidence="9">Belongs to the PP2C family.</text>
</comment>
<evidence type="ECO:0000256" key="6">
    <source>
        <dbReference type="ARBA" id="ARBA00022842"/>
    </source>
</evidence>
<dbReference type="SUPFAM" id="SSF81606">
    <property type="entry name" value="PP2C-like"/>
    <property type="match status" value="1"/>
</dbReference>
<dbReference type="InterPro" id="IPR015655">
    <property type="entry name" value="PP2C"/>
</dbReference>
<reference evidence="12" key="1">
    <citation type="journal article" date="2019" name="Curr. Biol.">
        <title>Genome Sequence of Striga asiatica Provides Insight into the Evolution of Plant Parasitism.</title>
        <authorList>
            <person name="Yoshida S."/>
            <person name="Kim S."/>
            <person name="Wafula E.K."/>
            <person name="Tanskanen J."/>
            <person name="Kim Y.M."/>
            <person name="Honaas L."/>
            <person name="Yang Z."/>
            <person name="Spallek T."/>
            <person name="Conn C.E."/>
            <person name="Ichihashi Y."/>
            <person name="Cheong K."/>
            <person name="Cui S."/>
            <person name="Der J.P."/>
            <person name="Gundlach H."/>
            <person name="Jiao Y."/>
            <person name="Hori C."/>
            <person name="Ishida J.K."/>
            <person name="Kasahara H."/>
            <person name="Kiba T."/>
            <person name="Kim M.S."/>
            <person name="Koo N."/>
            <person name="Laohavisit A."/>
            <person name="Lee Y.H."/>
            <person name="Lumba S."/>
            <person name="McCourt P."/>
            <person name="Mortimer J.C."/>
            <person name="Mutuku J.M."/>
            <person name="Nomura T."/>
            <person name="Sasaki-Sekimoto Y."/>
            <person name="Seto Y."/>
            <person name="Wang Y."/>
            <person name="Wakatake T."/>
            <person name="Sakakibara H."/>
            <person name="Demura T."/>
            <person name="Yamaguchi S."/>
            <person name="Yoneyama K."/>
            <person name="Manabe R.I."/>
            <person name="Nelson D.C."/>
            <person name="Schulman A.H."/>
            <person name="Timko M.P."/>
            <person name="dePamphilis C.W."/>
            <person name="Choi D."/>
            <person name="Shirasu K."/>
        </authorList>
    </citation>
    <scope>NUCLEOTIDE SEQUENCE [LARGE SCALE GENOMIC DNA]</scope>
    <source>
        <strain evidence="12">cv. UVA1</strain>
    </source>
</reference>
<dbReference type="GO" id="GO:0046872">
    <property type="term" value="F:metal ion binding"/>
    <property type="evidence" value="ECO:0007669"/>
    <property type="project" value="UniProtKB-KW"/>
</dbReference>
<accession>A0A5A7PU33</accession>
<keyword evidence="7 9" id="KW-0904">Protein phosphatase</keyword>
<comment type="cofactor">
    <cofactor evidence="1">
        <name>Mn(2+)</name>
        <dbReference type="ChEBI" id="CHEBI:29035"/>
    </cofactor>
</comment>
<keyword evidence="5 9" id="KW-0378">Hydrolase</keyword>
<evidence type="ECO:0000256" key="1">
    <source>
        <dbReference type="ARBA" id="ARBA00001936"/>
    </source>
</evidence>
<sequence>MDEFSSLISLPFKLGNLITEDKSFTSSVESAGIELVTGSITLLPENSMTKLPLVPVIAFENKKSNYNVPLNGVVVKIESSFDMSNIGEDESDSFMVINNAVEREIEKDDQTGLVSGPLATTIVDSPYTMNDDAIGETSSGPISCNNLDEIDNIVICRNIIKKSDSWVEIAEDLSAENTREPVPKRTFSASLVEIPQESKMIKHNLPLNALPLWGLTSICGRRSEMEDSVVALPRFLSIPSFMLSDNPVFTSVHKDLTGHVFGVFDGHGGFQVSDYCREYMHLALADEVRVAREKLPVEVFGRNLNEQWLEIFRNCFQRLDDEVGGFARGNGESDDSPVSPIAPDSVGSTAVVAVVCTTHVIVANCGDSRAVLNRGKVPVPLSVDHRPNREDECARIEGSGGKVINWDGPRVSGVLAVSRSIGDRHLRPHVIADPELMIVPRTKEDECLILASDGLWDVMTNEEACDLARKRILLWHKKNGPTLPEERGHGVDPAAQDAADYLSRFALQRGSRDNISVIVVDLKARRKFKKKK</sequence>
<keyword evidence="6" id="KW-0460">Magnesium</keyword>
<name>A0A5A7PU33_STRAF</name>
<evidence type="ECO:0000313" key="11">
    <source>
        <dbReference type="EMBL" id="GER36032.1"/>
    </source>
</evidence>
<dbReference type="GO" id="GO:0004722">
    <property type="term" value="F:protein serine/threonine phosphatase activity"/>
    <property type="evidence" value="ECO:0007669"/>
    <property type="project" value="UniProtKB-EC"/>
</dbReference>
<evidence type="ECO:0000256" key="2">
    <source>
        <dbReference type="ARBA" id="ARBA00001946"/>
    </source>
</evidence>
<dbReference type="PROSITE" id="PS01032">
    <property type="entry name" value="PPM_1"/>
    <property type="match status" value="1"/>
</dbReference>
<dbReference type="AlphaFoldDB" id="A0A5A7PU33"/>
<evidence type="ECO:0000256" key="8">
    <source>
        <dbReference type="ARBA" id="ARBA00023211"/>
    </source>
</evidence>
<dbReference type="SMART" id="SM00332">
    <property type="entry name" value="PP2Cc"/>
    <property type="match status" value="1"/>
</dbReference>
<dbReference type="Pfam" id="PF00481">
    <property type="entry name" value="PP2C"/>
    <property type="match status" value="1"/>
</dbReference>
<keyword evidence="12" id="KW-1185">Reference proteome</keyword>
<protein>
    <recommendedName>
        <fullName evidence="3">protein-serine/threonine phosphatase</fullName>
        <ecNumber evidence="3">3.1.3.16</ecNumber>
    </recommendedName>
</protein>
<dbReference type="InterPro" id="IPR001932">
    <property type="entry name" value="PPM-type_phosphatase-like_dom"/>
</dbReference>
<evidence type="ECO:0000313" key="12">
    <source>
        <dbReference type="Proteomes" id="UP000325081"/>
    </source>
</evidence>
<dbReference type="EC" id="3.1.3.16" evidence="3"/>
<evidence type="ECO:0000259" key="10">
    <source>
        <dbReference type="PROSITE" id="PS51746"/>
    </source>
</evidence>
<evidence type="ECO:0000256" key="5">
    <source>
        <dbReference type="ARBA" id="ARBA00022801"/>
    </source>
</evidence>
<dbReference type="InterPro" id="IPR000222">
    <property type="entry name" value="PP2C_BS"/>
</dbReference>
<feature type="domain" description="PPM-type phosphatase" evidence="10">
    <location>
        <begin position="212"/>
        <end position="522"/>
    </location>
</feature>
<keyword evidence="4" id="KW-0479">Metal-binding</keyword>
<evidence type="ECO:0000256" key="7">
    <source>
        <dbReference type="ARBA" id="ARBA00022912"/>
    </source>
</evidence>